<reference evidence="6" key="1">
    <citation type="submission" date="2019-07" db="EMBL/GenBank/DDBJ databases">
        <title>Genomic Encyclopedia of Type Strains, Phase IV (KMG-IV): sequencing the most valuable type-strain genomes for metagenomic binning, comparative biology and taxonomic classification.</title>
        <authorList>
            <person name="Goeker M."/>
        </authorList>
    </citation>
    <scope>NUCLEOTIDE SEQUENCE</scope>
    <source>
        <strain evidence="6">DSM 44596</strain>
    </source>
</reference>
<dbReference type="GO" id="GO:0032993">
    <property type="term" value="C:protein-DNA complex"/>
    <property type="evidence" value="ECO:0007669"/>
    <property type="project" value="TreeGrafter"/>
</dbReference>
<dbReference type="Pfam" id="PF00486">
    <property type="entry name" value="Trans_reg_C"/>
    <property type="match status" value="1"/>
</dbReference>
<dbReference type="Gene3D" id="6.10.250.690">
    <property type="match status" value="1"/>
</dbReference>
<dbReference type="GO" id="GO:0000976">
    <property type="term" value="F:transcription cis-regulatory region binding"/>
    <property type="evidence" value="ECO:0007669"/>
    <property type="project" value="TreeGrafter"/>
</dbReference>
<keyword evidence="2" id="KW-0902">Two-component regulatory system</keyword>
<dbReference type="InterPro" id="IPR001867">
    <property type="entry name" value="OmpR/PhoB-type_DNA-bd"/>
</dbReference>
<name>A0A652YUP9_NOCGL</name>
<proteinExistence type="predicted"/>
<keyword evidence="1" id="KW-0597">Phosphoprotein</keyword>
<evidence type="ECO:0000256" key="2">
    <source>
        <dbReference type="ARBA" id="ARBA00023012"/>
    </source>
</evidence>
<accession>A0A652YUP9</accession>
<evidence type="ECO:0000313" key="6">
    <source>
        <dbReference type="EMBL" id="TYQ06626.1"/>
    </source>
</evidence>
<dbReference type="GO" id="GO:0006355">
    <property type="term" value="P:regulation of DNA-templated transcription"/>
    <property type="evidence" value="ECO:0007669"/>
    <property type="project" value="InterPro"/>
</dbReference>
<evidence type="ECO:0000256" key="5">
    <source>
        <dbReference type="ARBA" id="ARBA00023163"/>
    </source>
</evidence>
<evidence type="ECO:0000256" key="3">
    <source>
        <dbReference type="ARBA" id="ARBA00023015"/>
    </source>
</evidence>
<dbReference type="InterPro" id="IPR016032">
    <property type="entry name" value="Sig_transdc_resp-reg_C-effctor"/>
</dbReference>
<dbReference type="InterPro" id="IPR036388">
    <property type="entry name" value="WH-like_DNA-bd_sf"/>
</dbReference>
<organism evidence="6">
    <name type="scientific">Nocardia globerula</name>
    <dbReference type="NCBI Taxonomy" id="1818"/>
    <lineage>
        <taxon>Bacteria</taxon>
        <taxon>Bacillati</taxon>
        <taxon>Actinomycetota</taxon>
        <taxon>Actinomycetes</taxon>
        <taxon>Mycobacteriales</taxon>
        <taxon>Nocardiaceae</taxon>
        <taxon>Nocardia</taxon>
    </lineage>
</organism>
<dbReference type="PROSITE" id="PS51755">
    <property type="entry name" value="OMPR_PHOB"/>
    <property type="match status" value="1"/>
</dbReference>
<comment type="caution">
    <text evidence="6">The sequence shown here is derived from an EMBL/GenBank/DDBJ whole genome shotgun (WGS) entry which is preliminary data.</text>
</comment>
<dbReference type="SUPFAM" id="SSF46894">
    <property type="entry name" value="C-terminal effector domain of the bipartite response regulators"/>
    <property type="match status" value="1"/>
</dbReference>
<dbReference type="Gene3D" id="3.40.50.2300">
    <property type="match status" value="1"/>
</dbReference>
<dbReference type="Gene3D" id="1.10.10.10">
    <property type="entry name" value="Winged helix-like DNA-binding domain superfamily/Winged helix DNA-binding domain"/>
    <property type="match status" value="1"/>
</dbReference>
<dbReference type="InterPro" id="IPR039420">
    <property type="entry name" value="WalR-like"/>
</dbReference>
<keyword evidence="3" id="KW-0805">Transcription regulation</keyword>
<dbReference type="SMART" id="SM00862">
    <property type="entry name" value="Trans_reg_C"/>
    <property type="match status" value="1"/>
</dbReference>
<dbReference type="SUPFAM" id="SSF52172">
    <property type="entry name" value="CheY-like"/>
    <property type="match status" value="1"/>
</dbReference>
<sequence>MNSESGHSRAEGADRVLVVEDEPALAKVVANYLAREGFHVRIAHDGPTAVAAAHDFEPSLVVLDLMLPGFDGMEVCRRIRSFSDAYILMLSARGDESDKVAGLAAGADDYVVKPFGPRELVARVKALLRRPRASSLMSEPLPTPDGLDIDLIARTVRVDGAPVELTPTEFELLTALATRPDAALSRSDIITAVWGSSWFGDQHIVDVHIRALRRKLGDDAADPRFIRTVRGMGYALRSS</sequence>
<dbReference type="CDD" id="cd00383">
    <property type="entry name" value="trans_reg_C"/>
    <property type="match status" value="1"/>
</dbReference>
<keyword evidence="5" id="KW-0804">Transcription</keyword>
<dbReference type="InterPro" id="IPR001789">
    <property type="entry name" value="Sig_transdc_resp-reg_receiver"/>
</dbReference>
<gene>
    <name evidence="6" type="ORF">FNL38_102768</name>
</gene>
<protein>
    <submittedName>
        <fullName evidence="6">DNA-binding response OmpR family regulator</fullName>
    </submittedName>
</protein>
<dbReference type="PANTHER" id="PTHR48111">
    <property type="entry name" value="REGULATOR OF RPOS"/>
    <property type="match status" value="1"/>
</dbReference>
<dbReference type="PANTHER" id="PTHR48111:SF4">
    <property type="entry name" value="DNA-BINDING DUAL TRANSCRIPTIONAL REGULATOR OMPR"/>
    <property type="match status" value="1"/>
</dbReference>
<dbReference type="FunFam" id="1.10.10.10:FF:000018">
    <property type="entry name" value="DNA-binding response regulator ResD"/>
    <property type="match status" value="1"/>
</dbReference>
<dbReference type="GO" id="GO:0000156">
    <property type="term" value="F:phosphorelay response regulator activity"/>
    <property type="evidence" value="ECO:0007669"/>
    <property type="project" value="TreeGrafter"/>
</dbReference>
<keyword evidence="4 6" id="KW-0238">DNA-binding</keyword>
<dbReference type="SMART" id="SM00448">
    <property type="entry name" value="REC"/>
    <property type="match status" value="1"/>
</dbReference>
<dbReference type="FunFam" id="3.40.50.2300:FF:000001">
    <property type="entry name" value="DNA-binding response regulator PhoB"/>
    <property type="match status" value="1"/>
</dbReference>
<dbReference type="GO" id="GO:0005829">
    <property type="term" value="C:cytosol"/>
    <property type="evidence" value="ECO:0007669"/>
    <property type="project" value="TreeGrafter"/>
</dbReference>
<dbReference type="EMBL" id="VNIQ01000002">
    <property type="protein sequence ID" value="TYQ06626.1"/>
    <property type="molecule type" value="Genomic_DNA"/>
</dbReference>
<dbReference type="AlphaFoldDB" id="A0A652YUP9"/>
<dbReference type="InterPro" id="IPR011006">
    <property type="entry name" value="CheY-like_superfamily"/>
</dbReference>
<evidence type="ECO:0000256" key="1">
    <source>
        <dbReference type="ARBA" id="ARBA00022553"/>
    </source>
</evidence>
<evidence type="ECO:0000256" key="4">
    <source>
        <dbReference type="ARBA" id="ARBA00023125"/>
    </source>
</evidence>
<dbReference type="Pfam" id="PF00072">
    <property type="entry name" value="Response_reg"/>
    <property type="match status" value="1"/>
</dbReference>
<dbReference type="PROSITE" id="PS50110">
    <property type="entry name" value="RESPONSE_REGULATORY"/>
    <property type="match status" value="1"/>
</dbReference>